<dbReference type="GO" id="GO:0016020">
    <property type="term" value="C:membrane"/>
    <property type="evidence" value="ECO:0007669"/>
    <property type="project" value="GOC"/>
</dbReference>
<dbReference type="Gene3D" id="3.60.21.10">
    <property type="match status" value="1"/>
</dbReference>
<keyword evidence="1" id="KW-0479">Metal-binding</keyword>
<name>A0A645A9Q0_9ZZZZ</name>
<evidence type="ECO:0000313" key="3">
    <source>
        <dbReference type="EMBL" id="MPM49910.1"/>
    </source>
</evidence>
<dbReference type="AlphaFoldDB" id="A0A645A9Q0"/>
<dbReference type="GO" id="GO:0009245">
    <property type="term" value="P:lipid A biosynthetic process"/>
    <property type="evidence" value="ECO:0007669"/>
    <property type="project" value="TreeGrafter"/>
</dbReference>
<dbReference type="InterPro" id="IPR029052">
    <property type="entry name" value="Metallo-depent_PP-like"/>
</dbReference>
<proteinExistence type="predicted"/>
<evidence type="ECO:0000256" key="1">
    <source>
        <dbReference type="ARBA" id="ARBA00022723"/>
    </source>
</evidence>
<protein>
    <recommendedName>
        <fullName evidence="4">Calcineurin-like phosphoesterase domain-containing protein</fullName>
    </recommendedName>
</protein>
<dbReference type="PANTHER" id="PTHR31302">
    <property type="entry name" value="TRANSMEMBRANE PROTEIN WITH METALLOPHOSPHOESTERASE DOMAIN-RELATED"/>
    <property type="match status" value="1"/>
</dbReference>
<organism evidence="3">
    <name type="scientific">bioreactor metagenome</name>
    <dbReference type="NCBI Taxonomy" id="1076179"/>
    <lineage>
        <taxon>unclassified sequences</taxon>
        <taxon>metagenomes</taxon>
        <taxon>ecological metagenomes</taxon>
    </lineage>
</organism>
<reference evidence="3" key="1">
    <citation type="submission" date="2019-08" db="EMBL/GenBank/DDBJ databases">
        <authorList>
            <person name="Kucharzyk K."/>
            <person name="Murdoch R.W."/>
            <person name="Higgins S."/>
            <person name="Loffler F."/>
        </authorList>
    </citation>
    <scope>NUCLEOTIDE SEQUENCE</scope>
</reference>
<dbReference type="SUPFAM" id="SSF56300">
    <property type="entry name" value="Metallo-dependent phosphatases"/>
    <property type="match status" value="1"/>
</dbReference>
<evidence type="ECO:0000256" key="2">
    <source>
        <dbReference type="ARBA" id="ARBA00022801"/>
    </source>
</evidence>
<sequence length="162" mass="17365">MGNHDLLGHKEEISELKGQILSKGIVLLCNSAILINKGGSSLCLCATDDVLEGRPDTAALTGAIQESDFTIFAPHSPDILPEAEKQAGFRFDLALCGHTHGGQLVIFGRSLHSSSAYGDTYARGWMDAHGGKLLVTHGVGTSLLPMRLGVRPQIHRITLKRK</sequence>
<keyword evidence="2" id="KW-0378">Hydrolase</keyword>
<gene>
    <name evidence="3" type="primary">ypbG_5</name>
    <name evidence="3" type="ORF">SDC9_96644</name>
</gene>
<dbReference type="GO" id="GO:0008758">
    <property type="term" value="F:UDP-2,3-diacylglucosamine hydrolase activity"/>
    <property type="evidence" value="ECO:0007669"/>
    <property type="project" value="TreeGrafter"/>
</dbReference>
<dbReference type="InterPro" id="IPR051158">
    <property type="entry name" value="Metallophosphoesterase_sf"/>
</dbReference>
<dbReference type="EMBL" id="VSSQ01012724">
    <property type="protein sequence ID" value="MPM49910.1"/>
    <property type="molecule type" value="Genomic_DNA"/>
</dbReference>
<accession>A0A645A9Q0</accession>
<dbReference type="PANTHER" id="PTHR31302:SF31">
    <property type="entry name" value="PHOSPHODIESTERASE YAEI"/>
    <property type="match status" value="1"/>
</dbReference>
<dbReference type="GO" id="GO:0046872">
    <property type="term" value="F:metal ion binding"/>
    <property type="evidence" value="ECO:0007669"/>
    <property type="project" value="UniProtKB-KW"/>
</dbReference>
<comment type="caution">
    <text evidence="3">The sequence shown here is derived from an EMBL/GenBank/DDBJ whole genome shotgun (WGS) entry which is preliminary data.</text>
</comment>
<evidence type="ECO:0008006" key="4">
    <source>
        <dbReference type="Google" id="ProtNLM"/>
    </source>
</evidence>